<dbReference type="Pfam" id="PF02789">
    <property type="entry name" value="Peptidase_M17_N"/>
    <property type="match status" value="1"/>
</dbReference>
<proteinExistence type="inferred from homology"/>
<feature type="active site" evidence="9">
    <location>
        <position position="345"/>
    </location>
</feature>
<comment type="cofactor">
    <cofactor evidence="9">
        <name>Mn(2+)</name>
        <dbReference type="ChEBI" id="CHEBI:29035"/>
    </cofactor>
    <text evidence="9">Binds 2 manganese ions per subunit.</text>
</comment>
<feature type="binding site" evidence="9">
    <location>
        <position position="262"/>
    </location>
    <ligand>
        <name>Mn(2+)</name>
        <dbReference type="ChEBI" id="CHEBI:29035"/>
        <label>1</label>
    </ligand>
</feature>
<dbReference type="InterPro" id="IPR043472">
    <property type="entry name" value="Macro_dom-like"/>
</dbReference>
<evidence type="ECO:0000259" key="10">
    <source>
        <dbReference type="PROSITE" id="PS00631"/>
    </source>
</evidence>
<keyword evidence="5 9" id="KW-0645">Protease</keyword>
<dbReference type="EC" id="3.4.11.10" evidence="9"/>
<dbReference type="PANTHER" id="PTHR11963:SF23">
    <property type="entry name" value="CYTOSOL AMINOPEPTIDASE"/>
    <property type="match status" value="1"/>
</dbReference>
<feature type="binding site" evidence="9">
    <location>
        <position position="257"/>
    </location>
    <ligand>
        <name>Mn(2+)</name>
        <dbReference type="ChEBI" id="CHEBI:29035"/>
        <label>2</label>
    </ligand>
</feature>
<dbReference type="KEGG" id="pmc:P9515_14931"/>
<dbReference type="PRINTS" id="PR00481">
    <property type="entry name" value="LAMNOPPTDASE"/>
</dbReference>
<dbReference type="InterPro" id="IPR011356">
    <property type="entry name" value="Leucine_aapep/pepB"/>
</dbReference>
<dbReference type="InterPro" id="IPR000819">
    <property type="entry name" value="Peptidase_M17_C"/>
</dbReference>
<evidence type="ECO:0000256" key="7">
    <source>
        <dbReference type="ARBA" id="ARBA00023211"/>
    </source>
</evidence>
<evidence type="ECO:0000256" key="9">
    <source>
        <dbReference type="HAMAP-Rule" id="MF_00181"/>
    </source>
</evidence>
<dbReference type="Pfam" id="PF00883">
    <property type="entry name" value="Peptidase_M17"/>
    <property type="match status" value="1"/>
</dbReference>
<dbReference type="InterPro" id="IPR023042">
    <property type="entry name" value="Peptidase_M17_leu_NH2_pept"/>
</dbReference>
<feature type="binding site" evidence="9">
    <location>
        <position position="343"/>
    </location>
    <ligand>
        <name>Mn(2+)</name>
        <dbReference type="ChEBI" id="CHEBI:29035"/>
        <label>1</label>
    </ligand>
</feature>
<evidence type="ECO:0000256" key="1">
    <source>
        <dbReference type="ARBA" id="ARBA00000135"/>
    </source>
</evidence>
<dbReference type="AlphaFoldDB" id="A2BY39"/>
<evidence type="ECO:0000256" key="5">
    <source>
        <dbReference type="ARBA" id="ARBA00022670"/>
    </source>
</evidence>
<sequence>MQFSNFQQDLNTWQGSILIFGIVEEDLKSQLEKISCIIDSKLLLEKINQKKFIGEKGKILNFDFFDQKLQSLKIIGLGKGKNININDIKNLLADVIRKNDDKDEKVSIMFPWNLINSPEEIRSLGESARLSAYKDNRFNSKKDDKKVLKEIEFLNLNKFENINFNETEYICEGVELARRLVAAPPNSLTPLEMSRQASIIAKEHGLEIKILDRKECEDLGMGAYLAVAKGSDLEPKFIHLTLKSKSPIKEKIALVGKGLTFDSGGYNLKVGASQIEMMKYDMGGSASVLGAAKALGAIKPDGLEIHFIVAACENMINGSAVHPGDVIKASNGKTIEINNTDAEGRLTLADALTYASNLKPDSIIDLATLTGAIVVALGNDVAGFWTNNHLMAEDLKIASSQAGEALWQMPLQKSYKDGLKSHIADMKNTGPRAGGSITAALFLEEFFDNKIKWAHIDIAGTCWTDKSKGINPLGATGFGVKTLVQWIKNKRQDNK</sequence>
<keyword evidence="9" id="KW-0479">Metal-binding</keyword>
<dbReference type="GeneID" id="60201401"/>
<comment type="similarity">
    <text evidence="3 9">Belongs to the peptidase M17 family.</text>
</comment>
<dbReference type="NCBIfam" id="NF002076">
    <property type="entry name" value="PRK00913.2-3"/>
    <property type="match status" value="1"/>
</dbReference>
<evidence type="ECO:0000313" key="11">
    <source>
        <dbReference type="EMBL" id="ABM72700.1"/>
    </source>
</evidence>
<evidence type="ECO:0000256" key="4">
    <source>
        <dbReference type="ARBA" id="ARBA00022438"/>
    </source>
</evidence>
<organism evidence="11 12">
    <name type="scientific">Prochlorococcus marinus (strain MIT 9515)</name>
    <dbReference type="NCBI Taxonomy" id="167542"/>
    <lineage>
        <taxon>Bacteria</taxon>
        <taxon>Bacillati</taxon>
        <taxon>Cyanobacteriota</taxon>
        <taxon>Cyanophyceae</taxon>
        <taxon>Synechococcales</taxon>
        <taxon>Prochlorococcaceae</taxon>
        <taxon>Prochlorococcus</taxon>
    </lineage>
</organism>
<dbReference type="EMBL" id="CP000552">
    <property type="protein sequence ID" value="ABM72700.1"/>
    <property type="molecule type" value="Genomic_DNA"/>
</dbReference>
<dbReference type="Proteomes" id="UP000001589">
    <property type="component" value="Chromosome"/>
</dbReference>
<dbReference type="HOGENOM" id="CLU_013734_5_1_3"/>
<comment type="function">
    <text evidence="8 9">Presumably involved in the processing and regular turnover of intracellular proteins. Catalyzes the removal of unsubstituted N-terminal amino acids from various peptides.</text>
</comment>
<feature type="binding site" evidence="9">
    <location>
        <position position="343"/>
    </location>
    <ligand>
        <name>Mn(2+)</name>
        <dbReference type="ChEBI" id="CHEBI:29035"/>
        <label>2</label>
    </ligand>
</feature>
<dbReference type="GO" id="GO:0030145">
    <property type="term" value="F:manganese ion binding"/>
    <property type="evidence" value="ECO:0007669"/>
    <property type="project" value="UniProtKB-UniRule"/>
</dbReference>
<comment type="catalytic activity">
    <reaction evidence="1 9">
        <text>Release of an N-terminal amino acid, Xaa-|-Yaa-, in which Xaa is preferably Leu, but may be other amino acids including Pro although not Arg or Lys, and Yaa may be Pro. Amino acid amides and methyl esters are also readily hydrolyzed, but rates on arylamides are exceedingly low.</text>
        <dbReference type="EC" id="3.4.11.1"/>
    </reaction>
</comment>
<evidence type="ECO:0000256" key="2">
    <source>
        <dbReference type="ARBA" id="ARBA00000967"/>
    </source>
</evidence>
<comment type="subcellular location">
    <subcellularLocation>
        <location evidence="9">Cytoplasm</location>
    </subcellularLocation>
</comment>
<dbReference type="PANTHER" id="PTHR11963">
    <property type="entry name" value="LEUCINE AMINOPEPTIDASE-RELATED"/>
    <property type="match status" value="1"/>
</dbReference>
<feature type="active site" evidence="9">
    <location>
        <position position="269"/>
    </location>
</feature>
<dbReference type="GO" id="GO:0006508">
    <property type="term" value="P:proteolysis"/>
    <property type="evidence" value="ECO:0007669"/>
    <property type="project" value="UniProtKB-KW"/>
</dbReference>
<dbReference type="RefSeq" id="WP_011820796.1">
    <property type="nucleotide sequence ID" value="NC_008817.1"/>
</dbReference>
<dbReference type="GO" id="GO:0070006">
    <property type="term" value="F:metalloaminopeptidase activity"/>
    <property type="evidence" value="ECO:0007669"/>
    <property type="project" value="InterPro"/>
</dbReference>
<keyword evidence="4 9" id="KW-0031">Aminopeptidase</keyword>
<dbReference type="EC" id="3.4.11.1" evidence="9"/>
<feature type="binding site" evidence="9">
    <location>
        <position position="281"/>
    </location>
    <ligand>
        <name>Mn(2+)</name>
        <dbReference type="ChEBI" id="CHEBI:29035"/>
        <label>2</label>
    </ligand>
</feature>
<gene>
    <name evidence="11" type="primary">pepB</name>
    <name evidence="9" type="synonym">pepA</name>
    <name evidence="11" type="ordered locus">P9515_14931</name>
</gene>
<protein>
    <recommendedName>
        <fullName evidence="9">Probable cytosol aminopeptidase</fullName>
        <ecNumber evidence="9">3.4.11.1</ecNumber>
    </recommendedName>
    <alternativeName>
        <fullName evidence="9">Leucine aminopeptidase</fullName>
        <shortName evidence="9">LAP</shortName>
        <ecNumber evidence="9">3.4.11.10</ecNumber>
    </alternativeName>
    <alternativeName>
        <fullName evidence="9">Leucyl aminopeptidase</fullName>
    </alternativeName>
</protein>
<dbReference type="MEROPS" id="M17.A01"/>
<feature type="domain" description="Cytosol aminopeptidase" evidence="10">
    <location>
        <begin position="339"/>
        <end position="346"/>
    </location>
</feature>
<dbReference type="HAMAP" id="MF_00181">
    <property type="entry name" value="Cytosol_peptidase_M17"/>
    <property type="match status" value="1"/>
</dbReference>
<dbReference type="SUPFAM" id="SSF52949">
    <property type="entry name" value="Macro domain-like"/>
    <property type="match status" value="1"/>
</dbReference>
<name>A2BY39_PROM5</name>
<evidence type="ECO:0000256" key="8">
    <source>
        <dbReference type="ARBA" id="ARBA00049972"/>
    </source>
</evidence>
<dbReference type="STRING" id="167542.P9515_14931"/>
<evidence type="ECO:0000256" key="6">
    <source>
        <dbReference type="ARBA" id="ARBA00022801"/>
    </source>
</evidence>
<dbReference type="GO" id="GO:0005737">
    <property type="term" value="C:cytoplasm"/>
    <property type="evidence" value="ECO:0007669"/>
    <property type="project" value="UniProtKB-SubCell"/>
</dbReference>
<reference evidence="11 12" key="1">
    <citation type="journal article" date="2007" name="PLoS Genet.">
        <title>Patterns and implications of gene gain and loss in the evolution of Prochlorococcus.</title>
        <authorList>
            <person name="Kettler G.C."/>
            <person name="Martiny A.C."/>
            <person name="Huang K."/>
            <person name="Zucker J."/>
            <person name="Coleman M.L."/>
            <person name="Rodrigue S."/>
            <person name="Chen F."/>
            <person name="Lapidus A."/>
            <person name="Ferriera S."/>
            <person name="Johnson J."/>
            <person name="Steglich C."/>
            <person name="Church G.M."/>
            <person name="Richardson P."/>
            <person name="Chisholm S.W."/>
        </authorList>
    </citation>
    <scope>NUCLEOTIDE SEQUENCE [LARGE SCALE GENOMIC DNA]</scope>
    <source>
        <strain evidence="11 12">MIT 9515</strain>
    </source>
</reference>
<keyword evidence="9" id="KW-0963">Cytoplasm</keyword>
<comment type="catalytic activity">
    <reaction evidence="2 9">
        <text>Release of an N-terminal amino acid, preferentially leucine, but not glutamic or aspartic acids.</text>
        <dbReference type="EC" id="3.4.11.10"/>
    </reaction>
</comment>
<dbReference type="InterPro" id="IPR008283">
    <property type="entry name" value="Peptidase_M17_N"/>
</dbReference>
<dbReference type="PROSITE" id="PS00631">
    <property type="entry name" value="CYTOSOL_AP"/>
    <property type="match status" value="1"/>
</dbReference>
<dbReference type="Gene3D" id="3.40.630.10">
    <property type="entry name" value="Zn peptidases"/>
    <property type="match status" value="1"/>
</dbReference>
<keyword evidence="6 9" id="KW-0378">Hydrolase</keyword>
<evidence type="ECO:0000256" key="3">
    <source>
        <dbReference type="ARBA" id="ARBA00009528"/>
    </source>
</evidence>
<accession>A2BY39</accession>
<keyword evidence="7 9" id="KW-0464">Manganese</keyword>
<dbReference type="Gene3D" id="3.40.220.10">
    <property type="entry name" value="Leucine Aminopeptidase, subunit E, domain 1"/>
    <property type="match status" value="1"/>
</dbReference>
<dbReference type="SUPFAM" id="SSF53187">
    <property type="entry name" value="Zn-dependent exopeptidases"/>
    <property type="match status" value="1"/>
</dbReference>
<feature type="binding site" evidence="9">
    <location>
        <position position="341"/>
    </location>
    <ligand>
        <name>Mn(2+)</name>
        <dbReference type="ChEBI" id="CHEBI:29035"/>
        <label>1</label>
    </ligand>
</feature>
<dbReference type="eggNOG" id="COG0260">
    <property type="taxonomic scope" value="Bacteria"/>
</dbReference>
<evidence type="ECO:0000313" key="12">
    <source>
        <dbReference type="Proteomes" id="UP000001589"/>
    </source>
</evidence>
<dbReference type="CDD" id="cd00433">
    <property type="entry name" value="Peptidase_M17"/>
    <property type="match status" value="1"/>
</dbReference>
<dbReference type="OrthoDB" id="9809354at2"/>
<feature type="binding site" evidence="9">
    <location>
        <position position="262"/>
    </location>
    <ligand>
        <name>Mn(2+)</name>
        <dbReference type="ChEBI" id="CHEBI:29035"/>
        <label>2</label>
    </ligand>
</feature>